<evidence type="ECO:0000256" key="2">
    <source>
        <dbReference type="ARBA" id="ARBA00006991"/>
    </source>
</evidence>
<evidence type="ECO:0000256" key="7">
    <source>
        <dbReference type="ARBA" id="ARBA00023015"/>
    </source>
</evidence>
<keyword evidence="4" id="KW-0677">Repeat</keyword>
<feature type="region of interest" description="Disordered" evidence="12">
    <location>
        <begin position="451"/>
        <end position="495"/>
    </location>
</feature>
<evidence type="ECO:0000256" key="1">
    <source>
        <dbReference type="ARBA" id="ARBA00004123"/>
    </source>
</evidence>
<accession>A0A1E1X283</accession>
<dbReference type="Gene3D" id="2.170.270.10">
    <property type="entry name" value="SET domain"/>
    <property type="match status" value="1"/>
</dbReference>
<feature type="domain" description="C2H2-type" evidence="13">
    <location>
        <begin position="303"/>
        <end position="330"/>
    </location>
</feature>
<dbReference type="InterPro" id="IPR046341">
    <property type="entry name" value="SET_dom_sf"/>
</dbReference>
<dbReference type="FunFam" id="3.30.160.60:FF:000193">
    <property type="entry name" value="Zinc finger protein 300"/>
    <property type="match status" value="1"/>
</dbReference>
<dbReference type="GO" id="GO:0010468">
    <property type="term" value="P:regulation of gene expression"/>
    <property type="evidence" value="ECO:0007669"/>
    <property type="project" value="TreeGrafter"/>
</dbReference>
<evidence type="ECO:0000256" key="4">
    <source>
        <dbReference type="ARBA" id="ARBA00022737"/>
    </source>
</evidence>
<evidence type="ECO:0000313" key="14">
    <source>
        <dbReference type="EMBL" id="JAT93380.1"/>
    </source>
</evidence>
<evidence type="ECO:0000256" key="8">
    <source>
        <dbReference type="ARBA" id="ARBA00023125"/>
    </source>
</evidence>
<dbReference type="Gene3D" id="3.30.160.60">
    <property type="entry name" value="Classic Zinc Finger"/>
    <property type="match status" value="6"/>
</dbReference>
<dbReference type="PANTHER" id="PTHR16515">
    <property type="entry name" value="PR DOMAIN ZINC FINGER PROTEIN"/>
    <property type="match status" value="1"/>
</dbReference>
<dbReference type="Pfam" id="PF00096">
    <property type="entry name" value="zf-C2H2"/>
    <property type="match status" value="4"/>
</dbReference>
<keyword evidence="3" id="KW-0479">Metal-binding</keyword>
<reference evidence="14" key="1">
    <citation type="journal article" date="2017" name="Front. Cell. Infect. Microbiol.">
        <title>The Distinct Transcriptional Response of the Midgut of Amblyomma sculptum and Amblyomma aureolatum Ticks to Rickettsia rickettsii Correlates to Their Differences in Susceptibility to Infection.</title>
        <authorList>
            <person name="Martins L.A."/>
            <person name="Galletti M.F.B.M."/>
            <person name="Ribeiro J.M."/>
            <person name="Fujita A."/>
            <person name="Costa F.B."/>
            <person name="Labruna M.B."/>
            <person name="Daffre S."/>
            <person name="Fogaca A.C."/>
        </authorList>
    </citation>
    <scope>NUCLEOTIDE SEQUENCE</scope>
</reference>
<evidence type="ECO:0000256" key="12">
    <source>
        <dbReference type="SAM" id="MobiDB-lite"/>
    </source>
</evidence>
<keyword evidence="8" id="KW-0238">DNA-binding</keyword>
<dbReference type="FunFam" id="3.30.160.60:FF:000671">
    <property type="entry name" value="Zinc finger protein 26"/>
    <property type="match status" value="1"/>
</dbReference>
<keyword evidence="7" id="KW-0805">Transcription regulation</keyword>
<sequence>METFVLIPKELSLVLSDRTASTTTDSTSTPAKEVTAAVWSNSRISRGTRFLPFQGTVRLDKLEVFGTLDQKDIRHRFGCYDEIQLEKSRQVRHCNWVRFVRHSPQFSAEVNLLGSLVKGEPVYETIRTVASNTELVVFYEDPDEDVERTPLTLVVARDLSLAQYRSAMGMILEDTPLDLSQSLLAPPASPSSPITPQLPRVLMTPPSEPEERRSVSSEGTATEESSSVPMETPRHMMVKKGRERTLLPCEVCGKAFDRPSLLRRHMRTHTGEKPHVCDVCGKGFSTSSSLNTHRRIHSGEKPHQCHVCGKRFTASSNLYYHRMTHSKEKPHKCTLCSKSFPTPGDLKSHMYVHSGSWPFKCHICNRGFSKQTNLKNHLFLHTGDKPHICEYCQKRFALACNLRAHLKTHEGEHQEKCAGCGKSYSTSGGRLLSRGYCPACLGTLAGNGLSSKTGHYESEPPKSPPLDSNEDSKGSSRSNPDLAVSPTTPPPPPRLLFGVLDQMMMRYRQSAQAFLPPSLSTMKFLEGASMLTP</sequence>
<proteinExistence type="evidence at transcript level"/>
<keyword evidence="6" id="KW-0862">Zinc</keyword>
<dbReference type="PANTHER" id="PTHR16515:SF49">
    <property type="entry name" value="GASTRULA ZINC FINGER PROTEIN XLCGF49.1-LIKE-RELATED"/>
    <property type="match status" value="1"/>
</dbReference>
<evidence type="ECO:0000256" key="10">
    <source>
        <dbReference type="ARBA" id="ARBA00023242"/>
    </source>
</evidence>
<dbReference type="SUPFAM" id="SSF57667">
    <property type="entry name" value="beta-beta-alpha zinc fingers"/>
    <property type="match status" value="4"/>
</dbReference>
<feature type="domain" description="C2H2-type" evidence="13">
    <location>
        <begin position="331"/>
        <end position="358"/>
    </location>
</feature>
<evidence type="ECO:0000256" key="3">
    <source>
        <dbReference type="ARBA" id="ARBA00022723"/>
    </source>
</evidence>
<name>A0A1E1X283_9ACAR</name>
<dbReference type="GO" id="GO:0003677">
    <property type="term" value="F:DNA binding"/>
    <property type="evidence" value="ECO:0007669"/>
    <property type="project" value="UniProtKB-KW"/>
</dbReference>
<dbReference type="PROSITE" id="PS50157">
    <property type="entry name" value="ZINC_FINGER_C2H2_2"/>
    <property type="match status" value="6"/>
</dbReference>
<keyword evidence="9" id="KW-0804">Transcription</keyword>
<dbReference type="Pfam" id="PF21549">
    <property type="entry name" value="PRDM2_PR"/>
    <property type="match status" value="1"/>
</dbReference>
<dbReference type="GO" id="GO:0008170">
    <property type="term" value="F:N-methyltransferase activity"/>
    <property type="evidence" value="ECO:0007669"/>
    <property type="project" value="UniProtKB-ARBA"/>
</dbReference>
<dbReference type="FunFam" id="3.30.160.60:FF:000145">
    <property type="entry name" value="Zinc finger protein 574"/>
    <property type="match status" value="1"/>
</dbReference>
<dbReference type="FunFam" id="3.30.160.60:FF:000450">
    <property type="entry name" value="PR domain zinc finger protein 14"/>
    <property type="match status" value="1"/>
</dbReference>
<organism evidence="14">
    <name type="scientific">Amblyomma aureolatum</name>
    <dbReference type="NCBI Taxonomy" id="187763"/>
    <lineage>
        <taxon>Eukaryota</taxon>
        <taxon>Metazoa</taxon>
        <taxon>Ecdysozoa</taxon>
        <taxon>Arthropoda</taxon>
        <taxon>Chelicerata</taxon>
        <taxon>Arachnida</taxon>
        <taxon>Acari</taxon>
        <taxon>Parasitiformes</taxon>
        <taxon>Ixodida</taxon>
        <taxon>Ixodoidea</taxon>
        <taxon>Ixodidae</taxon>
        <taxon>Amblyomminae</taxon>
        <taxon>Amblyomma</taxon>
    </lineage>
</organism>
<comment type="similarity">
    <text evidence="2">Belongs to the krueppel C2H2-type zinc-finger protein family.</text>
</comment>
<dbReference type="EMBL" id="GFAC01005808">
    <property type="protein sequence ID" value="JAT93380.1"/>
    <property type="molecule type" value="mRNA"/>
</dbReference>
<keyword evidence="10" id="KW-0539">Nucleus</keyword>
<dbReference type="GO" id="GO:0008276">
    <property type="term" value="F:protein methyltransferase activity"/>
    <property type="evidence" value="ECO:0007669"/>
    <property type="project" value="UniProtKB-ARBA"/>
</dbReference>
<feature type="domain" description="C2H2-type" evidence="13">
    <location>
        <begin position="247"/>
        <end position="274"/>
    </location>
</feature>
<evidence type="ECO:0000256" key="9">
    <source>
        <dbReference type="ARBA" id="ARBA00023163"/>
    </source>
</evidence>
<keyword evidence="5 11" id="KW-0863">Zinc-finger</keyword>
<dbReference type="InterPro" id="IPR001214">
    <property type="entry name" value="SET_dom"/>
</dbReference>
<evidence type="ECO:0000256" key="5">
    <source>
        <dbReference type="ARBA" id="ARBA00022771"/>
    </source>
</evidence>
<evidence type="ECO:0000259" key="13">
    <source>
        <dbReference type="PROSITE" id="PS50157"/>
    </source>
</evidence>
<feature type="compositionally biased region" description="Low complexity" evidence="12">
    <location>
        <begin position="216"/>
        <end position="228"/>
    </location>
</feature>
<dbReference type="GO" id="GO:0005634">
    <property type="term" value="C:nucleus"/>
    <property type="evidence" value="ECO:0007669"/>
    <property type="project" value="UniProtKB-SubCell"/>
</dbReference>
<dbReference type="Pfam" id="PF13465">
    <property type="entry name" value="zf-H2C2_2"/>
    <property type="match status" value="1"/>
</dbReference>
<dbReference type="AlphaFoldDB" id="A0A1E1X283"/>
<dbReference type="PROSITE" id="PS00028">
    <property type="entry name" value="ZINC_FINGER_C2H2_1"/>
    <property type="match status" value="6"/>
</dbReference>
<dbReference type="InterPro" id="IPR036236">
    <property type="entry name" value="Znf_C2H2_sf"/>
</dbReference>
<feature type="domain" description="C2H2-type" evidence="13">
    <location>
        <begin position="275"/>
        <end position="302"/>
    </location>
</feature>
<evidence type="ECO:0000256" key="6">
    <source>
        <dbReference type="ARBA" id="ARBA00022833"/>
    </source>
</evidence>
<comment type="subcellular location">
    <subcellularLocation>
        <location evidence="1">Nucleus</location>
    </subcellularLocation>
</comment>
<feature type="domain" description="C2H2-type" evidence="13">
    <location>
        <begin position="387"/>
        <end position="414"/>
    </location>
</feature>
<evidence type="ECO:0000256" key="11">
    <source>
        <dbReference type="PROSITE-ProRule" id="PRU00042"/>
    </source>
</evidence>
<dbReference type="CDD" id="cd10534">
    <property type="entry name" value="PR-SET_PRDM-like"/>
    <property type="match status" value="1"/>
</dbReference>
<protein>
    <recommendedName>
        <fullName evidence="13">C2H2-type domain-containing protein</fullName>
    </recommendedName>
</protein>
<dbReference type="GO" id="GO:0008757">
    <property type="term" value="F:S-adenosylmethionine-dependent methyltransferase activity"/>
    <property type="evidence" value="ECO:0007669"/>
    <property type="project" value="UniProtKB-ARBA"/>
</dbReference>
<dbReference type="FunFam" id="3.30.160.60:FF:001049">
    <property type="entry name" value="zinc finger protein 319"/>
    <property type="match status" value="1"/>
</dbReference>
<dbReference type="GO" id="GO:0008270">
    <property type="term" value="F:zinc ion binding"/>
    <property type="evidence" value="ECO:0007669"/>
    <property type="project" value="UniProtKB-KW"/>
</dbReference>
<dbReference type="SMART" id="SM00355">
    <property type="entry name" value="ZnF_C2H2"/>
    <property type="match status" value="6"/>
</dbReference>
<feature type="region of interest" description="Disordered" evidence="12">
    <location>
        <begin position="182"/>
        <end position="230"/>
    </location>
</feature>
<dbReference type="FunFam" id="3.30.160.60:FF:001532">
    <property type="entry name" value="Zinc finger protein 483"/>
    <property type="match status" value="1"/>
</dbReference>
<feature type="domain" description="C2H2-type" evidence="13">
    <location>
        <begin position="359"/>
        <end position="386"/>
    </location>
</feature>
<dbReference type="InterPro" id="IPR050331">
    <property type="entry name" value="Zinc_finger"/>
</dbReference>
<dbReference type="InterPro" id="IPR013087">
    <property type="entry name" value="Znf_C2H2_type"/>
</dbReference>